<sequence>MTGFRHDGEELGEWTEGARTVEGGMPTGAGVSRERRTPDLAAGAGEGGRAGTHPKARTEGPGATYAYDIAVVTLNAPVP</sequence>
<dbReference type="EMBL" id="CP086322">
    <property type="protein sequence ID" value="UQA91898.1"/>
    <property type="molecule type" value="Genomic_DNA"/>
</dbReference>
<evidence type="ECO:0000313" key="2">
    <source>
        <dbReference type="EMBL" id="UQA91898.1"/>
    </source>
</evidence>
<dbReference type="Proteomes" id="UP000830115">
    <property type="component" value="Chromosome"/>
</dbReference>
<evidence type="ECO:0000256" key="1">
    <source>
        <dbReference type="SAM" id="MobiDB-lite"/>
    </source>
</evidence>
<accession>A0ABY4M2I3</accession>
<name>A0ABY4M2I3_9ACTN</name>
<keyword evidence="3" id="KW-1185">Reference proteome</keyword>
<feature type="region of interest" description="Disordered" evidence="1">
    <location>
        <begin position="1"/>
        <end position="61"/>
    </location>
</feature>
<dbReference type="RefSeq" id="WP_248862713.1">
    <property type="nucleotide sequence ID" value="NZ_CP086322.1"/>
</dbReference>
<protein>
    <submittedName>
        <fullName evidence="2">Uncharacterized protein</fullName>
    </submittedName>
</protein>
<gene>
    <name evidence="2" type="ORF">K9S39_08555</name>
</gene>
<evidence type="ECO:0000313" key="3">
    <source>
        <dbReference type="Proteomes" id="UP000830115"/>
    </source>
</evidence>
<reference evidence="2" key="1">
    <citation type="submission" date="2021-10" db="EMBL/GenBank/DDBJ databases">
        <title>Streptomyces nigrumlapis sp.nov.,an antimicrobial producing actinobacterium isolated from Black Gobi rocks.</title>
        <authorList>
            <person name="Wen Y."/>
            <person name="Zhang W."/>
            <person name="Liu X.G."/>
        </authorList>
    </citation>
    <scope>NUCLEOTIDE SEQUENCE</scope>
    <source>
        <strain evidence="2">ST13-2-2</strain>
    </source>
</reference>
<organism evidence="2 3">
    <name type="scientific">Streptomyces halobius</name>
    <dbReference type="NCBI Taxonomy" id="2879846"/>
    <lineage>
        <taxon>Bacteria</taxon>
        <taxon>Bacillati</taxon>
        <taxon>Actinomycetota</taxon>
        <taxon>Actinomycetes</taxon>
        <taxon>Kitasatosporales</taxon>
        <taxon>Streptomycetaceae</taxon>
        <taxon>Streptomyces</taxon>
    </lineage>
</organism>
<proteinExistence type="predicted"/>